<sequence length="130" mass="14991">MFSILPDEGERNRNGPTISAKQLIGNMLNQLKISVDIPYVVFQIMASENLYKAFHENAVLSSHIRKHVLYKRCNECYTAIIRKIGEFFNGLQKVWQMLILCQTDISLPCSREGKVKYTEEHLQDNIEDGT</sequence>
<dbReference type="AlphaFoldDB" id="A0AA36B9H5"/>
<evidence type="ECO:0000313" key="2">
    <source>
        <dbReference type="Proteomes" id="UP001162480"/>
    </source>
</evidence>
<evidence type="ECO:0000313" key="1">
    <source>
        <dbReference type="EMBL" id="CAI9729551.1"/>
    </source>
</evidence>
<protein>
    <submittedName>
        <fullName evidence="1">Uncharacterized protein</fullName>
    </submittedName>
</protein>
<proteinExistence type="predicted"/>
<accession>A0AA36B9H5</accession>
<organism evidence="1 2">
    <name type="scientific">Octopus vulgaris</name>
    <name type="common">Common octopus</name>
    <dbReference type="NCBI Taxonomy" id="6645"/>
    <lineage>
        <taxon>Eukaryota</taxon>
        <taxon>Metazoa</taxon>
        <taxon>Spiralia</taxon>
        <taxon>Lophotrochozoa</taxon>
        <taxon>Mollusca</taxon>
        <taxon>Cephalopoda</taxon>
        <taxon>Coleoidea</taxon>
        <taxon>Octopodiformes</taxon>
        <taxon>Octopoda</taxon>
        <taxon>Incirrata</taxon>
        <taxon>Octopodidae</taxon>
        <taxon>Octopus</taxon>
    </lineage>
</organism>
<dbReference type="EMBL" id="OX597823">
    <property type="protein sequence ID" value="CAI9729551.1"/>
    <property type="molecule type" value="Genomic_DNA"/>
</dbReference>
<dbReference type="Proteomes" id="UP001162480">
    <property type="component" value="Chromosome 10"/>
</dbReference>
<keyword evidence="2" id="KW-1185">Reference proteome</keyword>
<gene>
    <name evidence="1" type="ORF">OCTVUL_1B018397</name>
</gene>
<name>A0AA36B9H5_OCTVU</name>
<reference evidence="1" key="1">
    <citation type="submission" date="2023-08" db="EMBL/GenBank/DDBJ databases">
        <authorList>
            <person name="Alioto T."/>
            <person name="Alioto T."/>
            <person name="Gomez Garrido J."/>
        </authorList>
    </citation>
    <scope>NUCLEOTIDE SEQUENCE</scope>
</reference>